<dbReference type="AlphaFoldDB" id="A0A5J5G3L1"/>
<dbReference type="RefSeq" id="WP_150433875.1">
    <property type="nucleotide sequence ID" value="NZ_VYKJ01000002.1"/>
</dbReference>
<evidence type="ECO:0000313" key="1">
    <source>
        <dbReference type="EMBL" id="KAA9001631.1"/>
    </source>
</evidence>
<comment type="caution">
    <text evidence="1">The sequence shown here is derived from an EMBL/GenBank/DDBJ whole genome shotgun (WGS) entry which is preliminary data.</text>
</comment>
<dbReference type="EMBL" id="VYKJ01000002">
    <property type="protein sequence ID" value="KAA9001631.1"/>
    <property type="molecule type" value="Genomic_DNA"/>
</dbReference>
<dbReference type="Proteomes" id="UP000335415">
    <property type="component" value="Unassembled WGS sequence"/>
</dbReference>
<keyword evidence="2" id="KW-1185">Reference proteome</keyword>
<evidence type="ECO:0000313" key="2">
    <source>
        <dbReference type="Proteomes" id="UP000335415"/>
    </source>
</evidence>
<proteinExistence type="predicted"/>
<dbReference type="PROSITE" id="PS51257">
    <property type="entry name" value="PROKAR_LIPOPROTEIN"/>
    <property type="match status" value="1"/>
</dbReference>
<name>A0A5J5G3L1_9GAMM</name>
<sequence>MRLAIQRNNNFLLLLFIFFITACTSVRLVSNYDEQTDKALMLLQQNADDFITKLIANAPSENNSFEKNKNFYEDADQQIRRLEFRVSSIPKNDTTQRLVKNIRTSILGDGKCDENGSSLMDLHCSPENIMKGPSKMALQISQRNINQTIGAALSLELAKKQGLDQN</sequence>
<protein>
    <recommendedName>
        <fullName evidence="3">Lipoprotein</fullName>
    </recommendedName>
</protein>
<gene>
    <name evidence="1" type="ORF">FJU30_04885</name>
</gene>
<reference evidence="1 2" key="1">
    <citation type="submission" date="2019-09" db="EMBL/GenBank/DDBJ databases">
        <authorList>
            <person name="Li Y."/>
        </authorList>
    </citation>
    <scope>NUCLEOTIDE SEQUENCE [LARGE SCALE GENOMIC DNA]</scope>
    <source>
        <strain evidence="1 2">L3-3HA</strain>
    </source>
</reference>
<organism evidence="1 2">
    <name type="scientific">Affinibrenneria salicis</name>
    <dbReference type="NCBI Taxonomy" id="2590031"/>
    <lineage>
        <taxon>Bacteria</taxon>
        <taxon>Pseudomonadati</taxon>
        <taxon>Pseudomonadota</taxon>
        <taxon>Gammaproteobacteria</taxon>
        <taxon>Enterobacterales</taxon>
        <taxon>Pectobacteriaceae</taxon>
        <taxon>Affinibrenneria</taxon>
    </lineage>
</organism>
<accession>A0A5J5G3L1</accession>
<dbReference type="OrthoDB" id="6308189at2"/>
<evidence type="ECO:0008006" key="3">
    <source>
        <dbReference type="Google" id="ProtNLM"/>
    </source>
</evidence>